<sequence>MALLLVLASVFVLLLAHRLYQKLRVKLPPGPRPWPVLGNLYDVKPVRFRCYFQWARQYGAIILVWFDPKRERRLKERDQQLADRHRSRSVAKFSRDGQDLIWVRKVCTLHLFSPKRLKALKAFERCFCLILVRLLAKYLGAVALNNISRLVFGKRFVNSEIAANGLKLGASLAMAEHIPWLRWMFPTRRRSLCQARCWAAGRDRLTKATIEEHTLSRKQIGGAKQHFVDALQLQGKYDLSEDTIIGLLWTTAISAEWAMAELIRNPRVQQKVLKELDRVIGLERVLLHPPTPLMFPHRANANLKVGGFDIPKGSNIHLNEEDVDMKGHNFQLLPFGIGRRVCPGAQVGINLVTSMLGHLLCHFSWTPPDGVKPEEIDISESPSLVTYMKSPLQSVATPRLPSSLYKCIAADVSYYVLQRIHIPTLSMGKKM</sequence>
<dbReference type="Pfam" id="PF00067">
    <property type="entry name" value="p450"/>
    <property type="match status" value="2"/>
</dbReference>
<evidence type="ECO:0000256" key="7">
    <source>
        <dbReference type="ARBA" id="ARBA00022989"/>
    </source>
</evidence>
<dbReference type="GO" id="GO:0004497">
    <property type="term" value="F:monooxygenase activity"/>
    <property type="evidence" value="ECO:0007669"/>
    <property type="project" value="UniProtKB-KW"/>
</dbReference>
<evidence type="ECO:0000256" key="4">
    <source>
        <dbReference type="ARBA" id="ARBA00022617"/>
    </source>
</evidence>
<evidence type="ECO:0000256" key="5">
    <source>
        <dbReference type="ARBA" id="ARBA00022692"/>
    </source>
</evidence>
<protein>
    <recommendedName>
        <fullName evidence="16">Cytochrome P450</fullName>
    </recommendedName>
</protein>
<keyword evidence="5" id="KW-0812">Transmembrane</keyword>
<dbReference type="GO" id="GO:0005506">
    <property type="term" value="F:iron ion binding"/>
    <property type="evidence" value="ECO:0007669"/>
    <property type="project" value="InterPro"/>
</dbReference>
<evidence type="ECO:0008006" key="16">
    <source>
        <dbReference type="Google" id="ProtNLM"/>
    </source>
</evidence>
<keyword evidence="9 12" id="KW-0408">Iron</keyword>
<dbReference type="InterPro" id="IPR036396">
    <property type="entry name" value="Cyt_P450_sf"/>
</dbReference>
<comment type="subcellular location">
    <subcellularLocation>
        <location evidence="2">Membrane</location>
        <topology evidence="2">Single-pass membrane protein</topology>
    </subcellularLocation>
</comment>
<dbReference type="Gene3D" id="1.10.630.10">
    <property type="entry name" value="Cytochrome P450"/>
    <property type="match status" value="1"/>
</dbReference>
<comment type="caution">
    <text evidence="14">The sequence shown here is derived from an EMBL/GenBank/DDBJ whole genome shotgun (WGS) entry which is preliminary data.</text>
</comment>
<dbReference type="GO" id="GO:0020037">
    <property type="term" value="F:heme binding"/>
    <property type="evidence" value="ECO:0007669"/>
    <property type="project" value="InterPro"/>
</dbReference>
<feature type="signal peptide" evidence="13">
    <location>
        <begin position="1"/>
        <end position="16"/>
    </location>
</feature>
<dbReference type="AlphaFoldDB" id="A0AAV8T056"/>
<evidence type="ECO:0000313" key="14">
    <source>
        <dbReference type="EMBL" id="KAJ8760037.1"/>
    </source>
</evidence>
<evidence type="ECO:0000313" key="15">
    <source>
        <dbReference type="Proteomes" id="UP001159364"/>
    </source>
</evidence>
<dbReference type="EMBL" id="JAIWQS010000007">
    <property type="protein sequence ID" value="KAJ8760037.1"/>
    <property type="molecule type" value="Genomic_DNA"/>
</dbReference>
<dbReference type="InterPro" id="IPR001128">
    <property type="entry name" value="Cyt_P450"/>
</dbReference>
<evidence type="ECO:0000256" key="1">
    <source>
        <dbReference type="ARBA" id="ARBA00001971"/>
    </source>
</evidence>
<dbReference type="GO" id="GO:0016020">
    <property type="term" value="C:membrane"/>
    <property type="evidence" value="ECO:0007669"/>
    <property type="project" value="UniProtKB-SubCell"/>
</dbReference>
<dbReference type="GO" id="GO:0016705">
    <property type="term" value="F:oxidoreductase activity, acting on paired donors, with incorporation or reduction of molecular oxygen"/>
    <property type="evidence" value="ECO:0007669"/>
    <property type="project" value="InterPro"/>
</dbReference>
<evidence type="ECO:0000256" key="6">
    <source>
        <dbReference type="ARBA" id="ARBA00022723"/>
    </source>
</evidence>
<proteinExistence type="inferred from homology"/>
<keyword evidence="15" id="KW-1185">Reference proteome</keyword>
<dbReference type="Proteomes" id="UP001159364">
    <property type="component" value="Linkage Group LG07"/>
</dbReference>
<comment type="cofactor">
    <cofactor evidence="1">
        <name>heme</name>
        <dbReference type="ChEBI" id="CHEBI:30413"/>
    </cofactor>
</comment>
<dbReference type="PANTHER" id="PTHR47944">
    <property type="entry name" value="CYTOCHROME P450 98A9"/>
    <property type="match status" value="1"/>
</dbReference>
<evidence type="ECO:0000256" key="11">
    <source>
        <dbReference type="ARBA" id="ARBA00023136"/>
    </source>
</evidence>
<keyword evidence="7" id="KW-1133">Transmembrane helix</keyword>
<evidence type="ECO:0000256" key="13">
    <source>
        <dbReference type="SAM" id="SignalP"/>
    </source>
</evidence>
<dbReference type="PANTHER" id="PTHR47944:SF10">
    <property type="entry name" value="CYTOCHROME P450 98A9"/>
    <property type="match status" value="1"/>
</dbReference>
<evidence type="ECO:0000256" key="2">
    <source>
        <dbReference type="ARBA" id="ARBA00004167"/>
    </source>
</evidence>
<evidence type="ECO:0000256" key="10">
    <source>
        <dbReference type="ARBA" id="ARBA00023033"/>
    </source>
</evidence>
<name>A0AAV8T056_9ROSI</name>
<accession>A0AAV8T056</accession>
<feature type="chain" id="PRO_5043675859" description="Cytochrome P450" evidence="13">
    <location>
        <begin position="17"/>
        <end position="431"/>
    </location>
</feature>
<reference evidence="14 15" key="1">
    <citation type="submission" date="2021-09" db="EMBL/GenBank/DDBJ databases">
        <title>Genomic insights and catalytic innovation underlie evolution of tropane alkaloids biosynthesis.</title>
        <authorList>
            <person name="Wang Y.-J."/>
            <person name="Tian T."/>
            <person name="Huang J.-P."/>
            <person name="Huang S.-X."/>
        </authorList>
    </citation>
    <scope>NUCLEOTIDE SEQUENCE [LARGE SCALE GENOMIC DNA]</scope>
    <source>
        <strain evidence="14">KIB-2018</strain>
        <tissue evidence="14">Leaf</tissue>
    </source>
</reference>
<evidence type="ECO:0000256" key="8">
    <source>
        <dbReference type="ARBA" id="ARBA00023002"/>
    </source>
</evidence>
<gene>
    <name evidence="14" type="ORF">K2173_010893</name>
</gene>
<comment type="similarity">
    <text evidence="3 12">Belongs to the cytochrome P450 family.</text>
</comment>
<evidence type="ECO:0000256" key="12">
    <source>
        <dbReference type="RuleBase" id="RU000461"/>
    </source>
</evidence>
<keyword evidence="4 12" id="KW-0349">Heme</keyword>
<organism evidence="14 15">
    <name type="scientific">Erythroxylum novogranatense</name>
    <dbReference type="NCBI Taxonomy" id="1862640"/>
    <lineage>
        <taxon>Eukaryota</taxon>
        <taxon>Viridiplantae</taxon>
        <taxon>Streptophyta</taxon>
        <taxon>Embryophyta</taxon>
        <taxon>Tracheophyta</taxon>
        <taxon>Spermatophyta</taxon>
        <taxon>Magnoliopsida</taxon>
        <taxon>eudicotyledons</taxon>
        <taxon>Gunneridae</taxon>
        <taxon>Pentapetalae</taxon>
        <taxon>rosids</taxon>
        <taxon>fabids</taxon>
        <taxon>Malpighiales</taxon>
        <taxon>Erythroxylaceae</taxon>
        <taxon>Erythroxylum</taxon>
    </lineage>
</organism>
<dbReference type="SUPFAM" id="SSF48264">
    <property type="entry name" value="Cytochrome P450"/>
    <property type="match status" value="1"/>
</dbReference>
<evidence type="ECO:0000256" key="3">
    <source>
        <dbReference type="ARBA" id="ARBA00010617"/>
    </source>
</evidence>
<keyword evidence="11" id="KW-0472">Membrane</keyword>
<keyword evidence="13" id="KW-0732">Signal</keyword>
<evidence type="ECO:0000256" key="9">
    <source>
        <dbReference type="ARBA" id="ARBA00023004"/>
    </source>
</evidence>
<keyword evidence="10 12" id="KW-0503">Monooxygenase</keyword>
<dbReference type="InterPro" id="IPR017972">
    <property type="entry name" value="Cyt_P450_CS"/>
</dbReference>
<keyword evidence="8 12" id="KW-0560">Oxidoreductase</keyword>
<keyword evidence="6 12" id="KW-0479">Metal-binding</keyword>
<dbReference type="PROSITE" id="PS00086">
    <property type="entry name" value="CYTOCHROME_P450"/>
    <property type="match status" value="1"/>
</dbReference>